<dbReference type="InterPro" id="IPR001647">
    <property type="entry name" value="HTH_TetR"/>
</dbReference>
<protein>
    <submittedName>
        <fullName evidence="4">TetR-family transcriptional regulator</fullName>
    </submittedName>
</protein>
<evidence type="ECO:0000313" key="5">
    <source>
        <dbReference type="Proteomes" id="UP000000657"/>
    </source>
</evidence>
<dbReference type="PROSITE" id="PS50977">
    <property type="entry name" value="HTH_TETR_2"/>
    <property type="match status" value="1"/>
</dbReference>
<organism evidence="4 5">
    <name type="scientific">Frankia alni (strain DSM 45986 / CECT 9034 / ACN14a)</name>
    <dbReference type="NCBI Taxonomy" id="326424"/>
    <lineage>
        <taxon>Bacteria</taxon>
        <taxon>Bacillati</taxon>
        <taxon>Actinomycetota</taxon>
        <taxon>Actinomycetes</taxon>
        <taxon>Frankiales</taxon>
        <taxon>Frankiaceae</taxon>
        <taxon>Frankia</taxon>
    </lineage>
</organism>
<dbReference type="EMBL" id="CT573213">
    <property type="protein sequence ID" value="CAJ58916.1"/>
    <property type="molecule type" value="Genomic_DNA"/>
</dbReference>
<dbReference type="HOGENOM" id="CLU_1882708_0_0_11"/>
<evidence type="ECO:0000256" key="2">
    <source>
        <dbReference type="PROSITE-ProRule" id="PRU00335"/>
    </source>
</evidence>
<dbReference type="InterPro" id="IPR009057">
    <property type="entry name" value="Homeodomain-like_sf"/>
</dbReference>
<gene>
    <name evidence="4" type="ordered locus">FRAAL0238</name>
</gene>
<sequence>MEEISRRAGLATATVYRRFPTRAALAAAAFAEQLAACGNILDLALAAPDPWRGFCRFVLRLCPQPPAPIPARSASRLRRLHAGGCARLQPRRFFSSRAAERWLSVRAAAGRNGQKGTGTPCLTLRTSGSSRTCAR</sequence>
<keyword evidence="5" id="KW-1185">Reference proteome</keyword>
<dbReference type="GO" id="GO:0003677">
    <property type="term" value="F:DNA binding"/>
    <property type="evidence" value="ECO:0007669"/>
    <property type="project" value="UniProtKB-UniRule"/>
</dbReference>
<accession>Q0RU28</accession>
<reference evidence="4 5" key="1">
    <citation type="journal article" date="2007" name="Genome Res.">
        <title>Genome characteristics of facultatively symbiotic Frankia sp. strains reflect host range and host plant biogeography.</title>
        <authorList>
            <person name="Normand P."/>
            <person name="Lapierre P."/>
            <person name="Tisa L.S."/>
            <person name="Gogarten J.P."/>
            <person name="Alloisio N."/>
            <person name="Bagnarol E."/>
            <person name="Bassi C.A."/>
            <person name="Berry A.M."/>
            <person name="Bickhart D.M."/>
            <person name="Choisne N."/>
            <person name="Couloux A."/>
            <person name="Cournoyer B."/>
            <person name="Cruveiller S."/>
            <person name="Daubin V."/>
            <person name="Demange N."/>
            <person name="Francino M.P."/>
            <person name="Goltsman E."/>
            <person name="Huang Y."/>
            <person name="Kopp O.R."/>
            <person name="Labarre L."/>
            <person name="Lapidus A."/>
            <person name="Lavire C."/>
            <person name="Marechal J."/>
            <person name="Martinez M."/>
            <person name="Mastronunzio J.E."/>
            <person name="Mullin B.C."/>
            <person name="Niemann J."/>
            <person name="Pujic P."/>
            <person name="Rawnsley T."/>
            <person name="Rouy Z."/>
            <person name="Schenowitz C."/>
            <person name="Sellstedt A."/>
            <person name="Tavares F."/>
            <person name="Tomkins J.P."/>
            <person name="Vallenet D."/>
            <person name="Valverde C."/>
            <person name="Wall L.G."/>
            <person name="Wang Y."/>
            <person name="Medigue C."/>
            <person name="Benson D.R."/>
        </authorList>
    </citation>
    <scope>NUCLEOTIDE SEQUENCE [LARGE SCALE GENOMIC DNA]</scope>
    <source>
        <strain evidence="5">DSM 45986 / CECT 9034 / ACN14a</strain>
    </source>
</reference>
<dbReference type="SUPFAM" id="SSF46689">
    <property type="entry name" value="Homeodomain-like"/>
    <property type="match status" value="1"/>
</dbReference>
<dbReference type="eggNOG" id="COG1309">
    <property type="taxonomic scope" value="Bacteria"/>
</dbReference>
<comment type="caution">
    <text evidence="2">Lacks conserved residue(s) required for the propagation of feature annotation.</text>
</comment>
<evidence type="ECO:0000256" key="1">
    <source>
        <dbReference type="ARBA" id="ARBA00023125"/>
    </source>
</evidence>
<evidence type="ECO:0000313" key="4">
    <source>
        <dbReference type="EMBL" id="CAJ58916.1"/>
    </source>
</evidence>
<feature type="domain" description="HTH tetR-type" evidence="3">
    <location>
        <begin position="1"/>
        <end position="37"/>
    </location>
</feature>
<dbReference type="STRING" id="326424.FRAAL0238"/>
<proteinExistence type="predicted"/>
<dbReference type="Gene3D" id="1.10.357.10">
    <property type="entry name" value="Tetracycline Repressor, domain 2"/>
    <property type="match status" value="1"/>
</dbReference>
<dbReference type="Pfam" id="PF00440">
    <property type="entry name" value="TetR_N"/>
    <property type="match status" value="1"/>
</dbReference>
<dbReference type="Proteomes" id="UP000000657">
    <property type="component" value="Chromosome"/>
</dbReference>
<dbReference type="RefSeq" id="WP_011601497.1">
    <property type="nucleotide sequence ID" value="NC_008278.1"/>
</dbReference>
<keyword evidence="1 2" id="KW-0238">DNA-binding</keyword>
<dbReference type="KEGG" id="fal:FRAAL0238"/>
<name>Q0RU28_FRAAA</name>
<evidence type="ECO:0000259" key="3">
    <source>
        <dbReference type="PROSITE" id="PS50977"/>
    </source>
</evidence>
<dbReference type="AlphaFoldDB" id="Q0RU28"/>